<protein>
    <recommendedName>
        <fullName evidence="2">leucine--tRNA ligase</fullName>
        <ecNumber evidence="2">6.1.1.4</ecNumber>
    </recommendedName>
</protein>
<dbReference type="SUPFAM" id="SSF47323">
    <property type="entry name" value="Anticodon-binding domain of a subclass of class I aminoacyl-tRNA synthetases"/>
    <property type="match status" value="1"/>
</dbReference>
<evidence type="ECO:0000256" key="7">
    <source>
        <dbReference type="ARBA" id="ARBA00023146"/>
    </source>
</evidence>
<comment type="catalytic activity">
    <reaction evidence="8">
        <text>tRNA(Leu) + L-leucine + ATP = L-leucyl-tRNA(Leu) + AMP + diphosphate</text>
        <dbReference type="Rhea" id="RHEA:11688"/>
        <dbReference type="Rhea" id="RHEA-COMP:9613"/>
        <dbReference type="Rhea" id="RHEA-COMP:9622"/>
        <dbReference type="ChEBI" id="CHEBI:30616"/>
        <dbReference type="ChEBI" id="CHEBI:33019"/>
        <dbReference type="ChEBI" id="CHEBI:57427"/>
        <dbReference type="ChEBI" id="CHEBI:78442"/>
        <dbReference type="ChEBI" id="CHEBI:78494"/>
        <dbReference type="ChEBI" id="CHEBI:456215"/>
        <dbReference type="EC" id="6.1.1.4"/>
    </reaction>
</comment>
<dbReference type="Gene3D" id="1.10.730.10">
    <property type="entry name" value="Isoleucyl-tRNA Synthetase, Domain 1"/>
    <property type="match status" value="1"/>
</dbReference>
<comment type="caution">
    <text evidence="10">The sequence shown here is derived from an EMBL/GenBank/DDBJ whole genome shotgun (WGS) entry which is preliminary data.</text>
</comment>
<keyword evidence="7" id="KW-0030">Aminoacyl-tRNA synthetase</keyword>
<dbReference type="EC" id="6.1.1.4" evidence="2"/>
<dbReference type="PATRIC" id="fig|1618589.3.peg.536"/>
<evidence type="ECO:0000313" key="11">
    <source>
        <dbReference type="Proteomes" id="UP000034922"/>
    </source>
</evidence>
<feature type="domain" description="Methionyl/Valyl/Leucyl/Isoleucyl-tRNA synthetase anticodon-binding" evidence="9">
    <location>
        <begin position="23"/>
        <end position="153"/>
    </location>
</feature>
<evidence type="ECO:0000256" key="3">
    <source>
        <dbReference type="ARBA" id="ARBA00022598"/>
    </source>
</evidence>
<feature type="non-terminal residue" evidence="10">
    <location>
        <position position="1"/>
    </location>
</feature>
<dbReference type="GO" id="GO:0005524">
    <property type="term" value="F:ATP binding"/>
    <property type="evidence" value="ECO:0007669"/>
    <property type="project" value="UniProtKB-KW"/>
</dbReference>
<evidence type="ECO:0000256" key="6">
    <source>
        <dbReference type="ARBA" id="ARBA00022917"/>
    </source>
</evidence>
<keyword evidence="3 10" id="KW-0436">Ligase</keyword>
<dbReference type="GO" id="GO:0006429">
    <property type="term" value="P:leucyl-tRNA aminoacylation"/>
    <property type="evidence" value="ECO:0007669"/>
    <property type="project" value="InterPro"/>
</dbReference>
<dbReference type="STRING" id="1618589.UX25_C0036G0001"/>
<proteinExistence type="inferred from homology"/>
<dbReference type="Pfam" id="PF08264">
    <property type="entry name" value="Anticodon_1"/>
    <property type="match status" value="1"/>
</dbReference>
<name>A0A0G1R5X6_9BACT</name>
<gene>
    <name evidence="10" type="ORF">UX25_C0036G0001</name>
</gene>
<dbReference type="PANTHER" id="PTHR43740:SF2">
    <property type="entry name" value="LEUCINE--TRNA LIGASE, MITOCHONDRIAL"/>
    <property type="match status" value="1"/>
</dbReference>
<dbReference type="GO" id="GO:0004823">
    <property type="term" value="F:leucine-tRNA ligase activity"/>
    <property type="evidence" value="ECO:0007669"/>
    <property type="project" value="UniProtKB-EC"/>
</dbReference>
<evidence type="ECO:0000256" key="5">
    <source>
        <dbReference type="ARBA" id="ARBA00022840"/>
    </source>
</evidence>
<organism evidence="10 11">
    <name type="scientific">Candidatus Woesebacteria bacterium GW2011_GWC2_45_9</name>
    <dbReference type="NCBI Taxonomy" id="1618589"/>
    <lineage>
        <taxon>Bacteria</taxon>
        <taxon>Candidatus Woeseibacteriota</taxon>
    </lineage>
</organism>
<dbReference type="EMBL" id="LCLM01000036">
    <property type="protein sequence ID" value="KKU16300.1"/>
    <property type="molecule type" value="Genomic_DNA"/>
</dbReference>
<dbReference type="FunFam" id="1.10.730.10:FF:000002">
    <property type="entry name" value="Leucine--tRNA ligase"/>
    <property type="match status" value="1"/>
</dbReference>
<dbReference type="InterPro" id="IPR013155">
    <property type="entry name" value="M/V/L/I-tRNA-synth_anticd-bd"/>
</dbReference>
<evidence type="ECO:0000259" key="9">
    <source>
        <dbReference type="Pfam" id="PF08264"/>
    </source>
</evidence>
<dbReference type="InterPro" id="IPR009080">
    <property type="entry name" value="tRNAsynth_Ia_anticodon-bd"/>
</dbReference>
<dbReference type="AlphaFoldDB" id="A0A0G1R5X6"/>
<evidence type="ECO:0000256" key="2">
    <source>
        <dbReference type="ARBA" id="ARBA00013164"/>
    </source>
</evidence>
<keyword evidence="6" id="KW-0648">Protein biosynthesis</keyword>
<dbReference type="GO" id="GO:0005829">
    <property type="term" value="C:cytosol"/>
    <property type="evidence" value="ECO:0007669"/>
    <property type="project" value="TreeGrafter"/>
</dbReference>
<dbReference type="InterPro" id="IPR002302">
    <property type="entry name" value="Leu-tRNA-ligase"/>
</dbReference>
<evidence type="ECO:0000256" key="8">
    <source>
        <dbReference type="ARBA" id="ARBA00047469"/>
    </source>
</evidence>
<comment type="similarity">
    <text evidence="1">Belongs to the class-I aminoacyl-tRNA synthetase family.</text>
</comment>
<reference evidence="10 11" key="1">
    <citation type="journal article" date="2015" name="Nature">
        <title>rRNA introns, odd ribosomes, and small enigmatic genomes across a large radiation of phyla.</title>
        <authorList>
            <person name="Brown C.T."/>
            <person name="Hug L.A."/>
            <person name="Thomas B.C."/>
            <person name="Sharon I."/>
            <person name="Castelle C.J."/>
            <person name="Singh A."/>
            <person name="Wilkins M.J."/>
            <person name="Williams K.H."/>
            <person name="Banfield J.F."/>
        </authorList>
    </citation>
    <scope>NUCLEOTIDE SEQUENCE [LARGE SCALE GENOMIC DNA]</scope>
</reference>
<dbReference type="Proteomes" id="UP000034922">
    <property type="component" value="Unassembled WGS sequence"/>
</dbReference>
<accession>A0A0G1R5X6</accession>
<evidence type="ECO:0000313" key="10">
    <source>
        <dbReference type="EMBL" id="KKU16300.1"/>
    </source>
</evidence>
<sequence length="191" mass="21800">TERVWKLFSQYSDVVLVEEKDSREVLNKMHQTIKKVTEDIQNFRYNTAISAMMEFVNLLYNKTEANIKRAHGGIRCAEWDEALRTLALLFAPFAPHLAEEVWVEGLGQEFSIHTAPWPKYNPAFLEVREIEMVVQVDGKLRTTLVIPADEAKKEEKVVKLAKSDAKVAKWLGKGAKKTVFVPGRLINFVIG</sequence>
<evidence type="ECO:0000256" key="4">
    <source>
        <dbReference type="ARBA" id="ARBA00022741"/>
    </source>
</evidence>
<dbReference type="PANTHER" id="PTHR43740">
    <property type="entry name" value="LEUCYL-TRNA SYNTHETASE"/>
    <property type="match status" value="1"/>
</dbReference>
<evidence type="ECO:0000256" key="1">
    <source>
        <dbReference type="ARBA" id="ARBA00005594"/>
    </source>
</evidence>
<keyword evidence="4" id="KW-0547">Nucleotide-binding</keyword>
<keyword evidence="5" id="KW-0067">ATP-binding</keyword>
<dbReference type="CDD" id="cd07958">
    <property type="entry name" value="Anticodon_Ia_Leu_BEm"/>
    <property type="match status" value="1"/>
</dbReference>